<feature type="region of interest" description="Disordered" evidence="1">
    <location>
        <begin position="388"/>
        <end position="410"/>
    </location>
</feature>
<protein>
    <submittedName>
        <fullName evidence="2">Uncharacterized protein</fullName>
    </submittedName>
</protein>
<evidence type="ECO:0000256" key="1">
    <source>
        <dbReference type="SAM" id="MobiDB-lite"/>
    </source>
</evidence>
<organism evidence="2">
    <name type="scientific">Chromera velia CCMP2878</name>
    <dbReference type="NCBI Taxonomy" id="1169474"/>
    <lineage>
        <taxon>Eukaryota</taxon>
        <taxon>Sar</taxon>
        <taxon>Alveolata</taxon>
        <taxon>Colpodellida</taxon>
        <taxon>Chromeraceae</taxon>
        <taxon>Chromera</taxon>
    </lineage>
</organism>
<dbReference type="AlphaFoldDB" id="A0A0G4H4E4"/>
<feature type="region of interest" description="Disordered" evidence="1">
    <location>
        <begin position="520"/>
        <end position="542"/>
    </location>
</feature>
<dbReference type="VEuPathDB" id="CryptoDB:Cvel_24592"/>
<feature type="region of interest" description="Disordered" evidence="1">
    <location>
        <begin position="1"/>
        <end position="35"/>
    </location>
</feature>
<dbReference type="EMBL" id="CDMZ01001851">
    <property type="protein sequence ID" value="CEM38386.1"/>
    <property type="molecule type" value="Genomic_DNA"/>
</dbReference>
<proteinExistence type="predicted"/>
<name>A0A0G4H4E4_9ALVE</name>
<feature type="compositionally biased region" description="Acidic residues" evidence="1">
    <location>
        <begin position="656"/>
        <end position="675"/>
    </location>
</feature>
<feature type="region of interest" description="Disordered" evidence="1">
    <location>
        <begin position="649"/>
        <end position="708"/>
    </location>
</feature>
<reference evidence="2" key="1">
    <citation type="submission" date="2014-11" db="EMBL/GenBank/DDBJ databases">
        <authorList>
            <person name="Otto D Thomas"/>
            <person name="Naeem Raeece"/>
        </authorList>
    </citation>
    <scope>NUCLEOTIDE SEQUENCE</scope>
</reference>
<sequence>MVGELSNSLVHTEATRPKTPGLNVDGEIGGLRKGQQRAPRSLMNEWLESARDPVRLIGFHILSFAFRDFVPPLREGALKADSWGYFESVPGSLMLSLHYSFQKKTESRKETMEPGSNLGSLNWLMALEEENKSPEGESRHPWVCERKPGSSRMLPPIVKVPLDLLYPPWPGGLPPQELEAGLVADPTQMDTDGADVAPELKVFKPRDKALGKCIDLHVPGLFVTPPFELILALQPMENSDDPTVPQERPCSPAALSSMLVGNFWFSVYEQPTFSFQVPPGMQAVRIKQKEEEGEGQRGVEEDAFDQGVPSIVFRVPAPPTQSLESFAASKGLHILMPLDIPHKRVALCVAVEMRWRGPEDGHFKGLSLSPPEKYQQGTPQRKAARGAYEGPARPTHSPVKKFRSPSSSAETHAVEVLHSNNERRLRWQLREQKRLELRERVLSTGKNSLRTLPKMRWGVLDTPRATITNILKDLLIEEKLVEQRHRQARALARDYNSPPPLWKVWQKAIEGSLMETLCSFSSPTESKEDDKESKKNRRVGGARKVQAFAQASRVEMARELTDLHLMGASSMSVFEDLDRSKGSPSAAAERVCHLVEQSPVMNKFRNDMRSEWWTDKTPKERLQVAIEKLYRREDLNAVNKRLGRSPAYKKTVVDTGADEEEEESESDGYETDSEDKDEHILQNTGGTYDDDESAALSPEITLPTPNRPAFVPLFDFREAERIAHKERSVRRESEFLSVRRQ</sequence>
<evidence type="ECO:0000313" key="2">
    <source>
        <dbReference type="EMBL" id="CEM38386.1"/>
    </source>
</evidence>
<accession>A0A0G4H4E4</accession>
<feature type="compositionally biased region" description="Polar residues" evidence="1">
    <location>
        <begin position="1"/>
        <end position="10"/>
    </location>
</feature>
<gene>
    <name evidence="2" type="ORF">Cvel_24592</name>
</gene>